<comment type="similarity">
    <text evidence="4">Belongs to the SMC family. RAD50 subfamily.</text>
</comment>
<dbReference type="PROSITE" id="PS51131">
    <property type="entry name" value="ZN_HOOK"/>
    <property type="match status" value="1"/>
</dbReference>
<feature type="coiled-coil region" evidence="19">
    <location>
        <begin position="485"/>
        <end position="556"/>
    </location>
</feature>
<name>T1JCH0_STRMM</name>
<evidence type="ECO:0000256" key="8">
    <source>
        <dbReference type="ARBA" id="ARBA00022763"/>
    </source>
</evidence>
<keyword evidence="5" id="KW-0158">Chromosome</keyword>
<dbReference type="GO" id="GO:0006302">
    <property type="term" value="P:double-strand break repair"/>
    <property type="evidence" value="ECO:0007669"/>
    <property type="project" value="InterPro"/>
</dbReference>
<keyword evidence="10 18" id="KW-0862">Zinc</keyword>
<dbReference type="GO" id="GO:0003691">
    <property type="term" value="F:double-stranded telomeric DNA binding"/>
    <property type="evidence" value="ECO:0007669"/>
    <property type="project" value="TreeGrafter"/>
</dbReference>
<dbReference type="GO" id="GO:0043047">
    <property type="term" value="F:single-stranded telomeric DNA binding"/>
    <property type="evidence" value="ECO:0007669"/>
    <property type="project" value="TreeGrafter"/>
</dbReference>
<keyword evidence="13 19" id="KW-0175">Coiled coil</keyword>
<evidence type="ECO:0000256" key="19">
    <source>
        <dbReference type="SAM" id="Coils"/>
    </source>
</evidence>
<keyword evidence="7" id="KW-0547">Nucleotide-binding</keyword>
<evidence type="ECO:0000256" key="5">
    <source>
        <dbReference type="ARBA" id="ARBA00022454"/>
    </source>
</evidence>
<dbReference type="STRING" id="126957.T1JCH0"/>
<keyword evidence="15" id="KW-0539">Nucleus</keyword>
<dbReference type="SUPFAM" id="SSF52540">
    <property type="entry name" value="P-loop containing nucleoside triphosphate hydrolases"/>
    <property type="match status" value="2"/>
</dbReference>
<keyword evidence="16" id="KW-0469">Meiosis</keyword>
<feature type="binding site" evidence="18">
    <location>
        <position position="702"/>
    </location>
    <ligand>
        <name>Zn(2+)</name>
        <dbReference type="ChEBI" id="CHEBI:29105"/>
    </ligand>
</feature>
<dbReference type="EMBL" id="JH432064">
    <property type="status" value="NOT_ANNOTATED_CDS"/>
    <property type="molecule type" value="Genomic_DNA"/>
</dbReference>
<dbReference type="HOGENOM" id="CLU_006184_0_0_1"/>
<evidence type="ECO:0000313" key="22">
    <source>
        <dbReference type="Proteomes" id="UP000014500"/>
    </source>
</evidence>
<dbReference type="EnsemblMetazoa" id="SMAR011481-RA">
    <property type="protein sequence ID" value="SMAR011481-PA"/>
    <property type="gene ID" value="SMAR011481"/>
</dbReference>
<organism evidence="21 22">
    <name type="scientific">Strigamia maritima</name>
    <name type="common">European centipede</name>
    <name type="synonym">Geophilus maritimus</name>
    <dbReference type="NCBI Taxonomy" id="126957"/>
    <lineage>
        <taxon>Eukaryota</taxon>
        <taxon>Metazoa</taxon>
        <taxon>Ecdysozoa</taxon>
        <taxon>Arthropoda</taxon>
        <taxon>Myriapoda</taxon>
        <taxon>Chilopoda</taxon>
        <taxon>Pleurostigmophora</taxon>
        <taxon>Geophilomorpha</taxon>
        <taxon>Linotaeniidae</taxon>
        <taxon>Strigamia</taxon>
    </lineage>
</organism>
<dbReference type="InterPro" id="IPR004584">
    <property type="entry name" value="Rad50_eukaryotes"/>
</dbReference>
<evidence type="ECO:0000256" key="3">
    <source>
        <dbReference type="ARBA" id="ARBA00004286"/>
    </source>
</evidence>
<evidence type="ECO:0000256" key="4">
    <source>
        <dbReference type="ARBA" id="ARBA00009439"/>
    </source>
</evidence>
<dbReference type="GO" id="GO:0007004">
    <property type="term" value="P:telomere maintenance via telomerase"/>
    <property type="evidence" value="ECO:0007669"/>
    <property type="project" value="TreeGrafter"/>
</dbReference>
<keyword evidence="12" id="KW-0460">Magnesium</keyword>
<dbReference type="Gene3D" id="3.40.50.300">
    <property type="entry name" value="P-loop containing nucleotide triphosphate hydrolases"/>
    <property type="match status" value="2"/>
</dbReference>
<dbReference type="InterPro" id="IPR013134">
    <property type="entry name" value="Zn_hook_RAD50"/>
</dbReference>
<evidence type="ECO:0000256" key="2">
    <source>
        <dbReference type="ARBA" id="ARBA00004123"/>
    </source>
</evidence>
<evidence type="ECO:0000256" key="15">
    <source>
        <dbReference type="ARBA" id="ARBA00023242"/>
    </source>
</evidence>
<dbReference type="GO" id="GO:0046872">
    <property type="term" value="F:metal ion binding"/>
    <property type="evidence" value="ECO:0007669"/>
    <property type="project" value="UniProtKB-UniRule"/>
</dbReference>
<evidence type="ECO:0000259" key="20">
    <source>
        <dbReference type="PROSITE" id="PS51131"/>
    </source>
</evidence>
<evidence type="ECO:0000256" key="1">
    <source>
        <dbReference type="ARBA" id="ARBA00001947"/>
    </source>
</evidence>
<dbReference type="OMA" id="FSDYYYR"/>
<feature type="coiled-coil region" evidence="19">
    <location>
        <begin position="205"/>
        <end position="232"/>
    </location>
</feature>
<feature type="binding site" evidence="18">
    <location>
        <position position="705"/>
    </location>
    <ligand>
        <name>Zn(2+)</name>
        <dbReference type="ChEBI" id="CHEBI:29105"/>
    </ligand>
</feature>
<feature type="coiled-coil region" evidence="19">
    <location>
        <begin position="331"/>
        <end position="379"/>
    </location>
</feature>
<reference evidence="21" key="2">
    <citation type="submission" date="2015-02" db="UniProtKB">
        <authorList>
            <consortium name="EnsemblMetazoa"/>
        </authorList>
    </citation>
    <scope>IDENTIFICATION</scope>
</reference>
<protein>
    <recommendedName>
        <fullName evidence="20">Zinc-hook domain-containing protein</fullName>
    </recommendedName>
</protein>
<keyword evidence="22" id="KW-1185">Reference proteome</keyword>
<feature type="domain" description="Zinc-hook" evidence="20">
    <location>
        <begin position="656"/>
        <end position="755"/>
    </location>
</feature>
<accession>T1JCH0</accession>
<dbReference type="InterPro" id="IPR027417">
    <property type="entry name" value="P-loop_NTPase"/>
</dbReference>
<evidence type="ECO:0000256" key="6">
    <source>
        <dbReference type="ARBA" id="ARBA00022723"/>
    </source>
</evidence>
<evidence type="ECO:0000256" key="16">
    <source>
        <dbReference type="ARBA" id="ARBA00023254"/>
    </source>
</evidence>
<evidence type="ECO:0000256" key="9">
    <source>
        <dbReference type="ARBA" id="ARBA00022801"/>
    </source>
</evidence>
<dbReference type="GO" id="GO:0051880">
    <property type="term" value="F:G-quadruplex DNA binding"/>
    <property type="evidence" value="ECO:0007669"/>
    <property type="project" value="TreeGrafter"/>
</dbReference>
<comment type="catalytic activity">
    <reaction evidence="17">
        <text>ATP + H2O = ADP + phosphate + H(+)</text>
        <dbReference type="Rhea" id="RHEA:13065"/>
        <dbReference type="ChEBI" id="CHEBI:15377"/>
        <dbReference type="ChEBI" id="CHEBI:15378"/>
        <dbReference type="ChEBI" id="CHEBI:30616"/>
        <dbReference type="ChEBI" id="CHEBI:43474"/>
        <dbReference type="ChEBI" id="CHEBI:456216"/>
    </reaction>
</comment>
<keyword evidence="14" id="KW-0234">DNA repair</keyword>
<dbReference type="NCBIfam" id="TIGR00606">
    <property type="entry name" value="rad50"/>
    <property type="match status" value="1"/>
</dbReference>
<feature type="coiled-coil region" evidence="19">
    <location>
        <begin position="594"/>
        <end position="656"/>
    </location>
</feature>
<evidence type="ECO:0000256" key="10">
    <source>
        <dbReference type="ARBA" id="ARBA00022833"/>
    </source>
</evidence>
<feature type="coiled-coil region" evidence="19">
    <location>
        <begin position="768"/>
        <end position="1105"/>
    </location>
</feature>
<comment type="subcellular location">
    <subcellularLocation>
        <location evidence="3">Chromosome</location>
    </subcellularLocation>
    <subcellularLocation>
        <location evidence="2">Nucleus</location>
    </subcellularLocation>
</comment>
<evidence type="ECO:0000256" key="17">
    <source>
        <dbReference type="ARBA" id="ARBA00049360"/>
    </source>
</evidence>
<dbReference type="PANTHER" id="PTHR18867">
    <property type="entry name" value="RAD50"/>
    <property type="match status" value="1"/>
</dbReference>
<dbReference type="GO" id="GO:0070192">
    <property type="term" value="P:chromosome organization involved in meiotic cell cycle"/>
    <property type="evidence" value="ECO:0007669"/>
    <property type="project" value="TreeGrafter"/>
</dbReference>
<dbReference type="GO" id="GO:0005524">
    <property type="term" value="F:ATP binding"/>
    <property type="evidence" value="ECO:0007669"/>
    <property type="project" value="UniProtKB-KW"/>
</dbReference>
<sequence length="1319" mass="153425">MEHNLRDSRQIVLSMSSLQKMSIQGIRSFGPEDVDKQTLVLFTPLTLILGPNGTGKTTIIECLKYITTGDAPLNSGRGQSFIHDPKLANEMEVHGQVKLQFKDVNNQSVVVTRSVLLSQKHKRFEMKTLDGTITRVDKDGKKVSITSKCADLNKEMITCLGVSKPILNYVIFCHQEDSNWPLSEGKALKQKFDDIFAATRYIKALDNIKNILKDKKVDIKVYKEEIKYLRNNQIHADTVKAKLLESETDLTACVDSIKTTRDKLLPIDEKIQFIDRQESEIHRMNNKLVENQTKLKGLQKEQQDLRLLIKNFFNGTIDNLMQTINDSATNIKEKAILLNQYEDETEKKKRECDQLGADKSKLSVEIAKLETEEQLHNERINKRDNVVATLCRKFELETDIGRVGNLSDFDVKKVLKSMNDKLRDIQENGKKIKTESEENETRIQNEIDCLRDTKTKLMQSIKMKKDLMNKNQTEFSQFSAELAKISSSAMRLTQLEKELAKAESDLQKTEGTINIIAMRTEIDAHKKEFKDFEINLRKLDNELQKLNEQSALQTKIDILRKDKTTKSGLVRKIMSRHEETLTHLFQSIPTENIRHSVDNLKMKLNREIKEVNNKRQKLQIQLSQSESRRTMFKEQLKQKEEELRLHEEKIAQICGDQQFDLRLGSLEKSINEVSDEKGLLTGSRYVYQKFVEKLESRKPSCCPLCHREFEEDQDVVDLINDLNSKLNMIPSQVEKKEEIILSQKEHLTSMLELKPLKIQVENLTTRDIPQLKTNIKNLSDQIDQYKKDIPDLDDESEVKQTDEAMAISIHSDMVSLDQAQIDLKKMEKELLPLEAKLGSTDKNRTVKSVVEEKEALQKHSDEVKHNLEVLQEKLEKHTEQLQTQRDTVNRLKSDKLKITGQLQNQKNLEEKKVELLKSIEECKRAIEEANKQMQPLDGQRMGWQTEKDQVTMAKEEGMKQMHENMNVLSSNIRELEQNNKEIQQYIKEGKITKLQKYQQQLQETERKLTSTQQDRVKINQQIDQIVKDLSNMRKLHQEFEDNLKFQNRDKEVKEITKSIDELKETTGGFDSMSLIREKRKLEQERDKLKKERDQSAGRRHELESKTLALRRELGNDICKDADIKYRDKLINLKVFETISNDLQKYYRALDMAIMKHHSMKMNEINKIIRELWRNTYKGNDIDFIEIRSDDDDGSARVNLKKIYHYRVVMVKGDIILDMRGRCSAGQKVLASIVIRLALAETFGLNCGILALDEPTTNLDRENIDSLADALVDIVKARQKQRNFQLVIITHDEEFLERLGHSEFVDKYYRVGKDHRYLFP</sequence>
<evidence type="ECO:0000256" key="18">
    <source>
        <dbReference type="PROSITE-ProRule" id="PRU00471"/>
    </source>
</evidence>
<keyword evidence="9" id="KW-0378">Hydrolase</keyword>
<evidence type="ECO:0000256" key="14">
    <source>
        <dbReference type="ARBA" id="ARBA00023204"/>
    </source>
</evidence>
<dbReference type="InterPro" id="IPR038729">
    <property type="entry name" value="Rad50/SbcC_AAA"/>
</dbReference>
<dbReference type="FunFam" id="3.40.50.300:FF:001195">
    <property type="entry name" value="DNA repair protein rad50"/>
    <property type="match status" value="1"/>
</dbReference>
<dbReference type="Gene3D" id="1.10.287.1490">
    <property type="match status" value="1"/>
</dbReference>
<evidence type="ECO:0000256" key="7">
    <source>
        <dbReference type="ARBA" id="ARBA00022741"/>
    </source>
</evidence>
<dbReference type="Proteomes" id="UP000014500">
    <property type="component" value="Unassembled WGS sequence"/>
</dbReference>
<dbReference type="eggNOG" id="KOG0962">
    <property type="taxonomic scope" value="Eukaryota"/>
</dbReference>
<dbReference type="GO" id="GO:0016887">
    <property type="term" value="F:ATP hydrolysis activity"/>
    <property type="evidence" value="ECO:0007669"/>
    <property type="project" value="InterPro"/>
</dbReference>
<dbReference type="PhylomeDB" id="T1JCH0"/>
<keyword evidence="8" id="KW-0227">DNA damage</keyword>
<dbReference type="PANTHER" id="PTHR18867:SF12">
    <property type="entry name" value="DNA REPAIR PROTEIN RAD50"/>
    <property type="match status" value="1"/>
</dbReference>
<keyword evidence="6 18" id="KW-0479">Metal-binding</keyword>
<dbReference type="GO" id="GO:0000722">
    <property type="term" value="P:telomere maintenance via recombination"/>
    <property type="evidence" value="ECO:0007669"/>
    <property type="project" value="TreeGrafter"/>
</dbReference>
<dbReference type="Pfam" id="PF13476">
    <property type="entry name" value="AAA_23"/>
    <property type="match status" value="1"/>
</dbReference>
<dbReference type="GO" id="GO:0030870">
    <property type="term" value="C:Mre11 complex"/>
    <property type="evidence" value="ECO:0007669"/>
    <property type="project" value="InterPro"/>
</dbReference>
<dbReference type="GO" id="GO:0000794">
    <property type="term" value="C:condensed nuclear chromosome"/>
    <property type="evidence" value="ECO:0007669"/>
    <property type="project" value="TreeGrafter"/>
</dbReference>
<keyword evidence="11" id="KW-0067">ATP-binding</keyword>
<reference evidence="22" key="1">
    <citation type="submission" date="2011-05" db="EMBL/GenBank/DDBJ databases">
        <authorList>
            <person name="Richards S.R."/>
            <person name="Qu J."/>
            <person name="Jiang H."/>
            <person name="Jhangiani S.N."/>
            <person name="Agravi P."/>
            <person name="Goodspeed R."/>
            <person name="Gross S."/>
            <person name="Mandapat C."/>
            <person name="Jackson L."/>
            <person name="Mathew T."/>
            <person name="Pu L."/>
            <person name="Thornton R."/>
            <person name="Saada N."/>
            <person name="Wilczek-Boney K.B."/>
            <person name="Lee S."/>
            <person name="Kovar C."/>
            <person name="Wu Y."/>
            <person name="Scherer S.E."/>
            <person name="Worley K.C."/>
            <person name="Muzny D.M."/>
            <person name="Gibbs R."/>
        </authorList>
    </citation>
    <scope>NUCLEOTIDE SEQUENCE</scope>
    <source>
        <strain evidence="22">Brora</strain>
    </source>
</reference>
<feature type="coiled-coil region" evidence="19">
    <location>
        <begin position="274"/>
        <end position="301"/>
    </location>
</feature>
<comment type="cofactor">
    <cofactor evidence="1">
        <name>Zn(2+)</name>
        <dbReference type="ChEBI" id="CHEBI:29105"/>
    </cofactor>
</comment>
<evidence type="ECO:0000256" key="13">
    <source>
        <dbReference type="ARBA" id="ARBA00023054"/>
    </source>
</evidence>
<evidence type="ECO:0000256" key="12">
    <source>
        <dbReference type="ARBA" id="ARBA00022842"/>
    </source>
</evidence>
<evidence type="ECO:0000256" key="11">
    <source>
        <dbReference type="ARBA" id="ARBA00022840"/>
    </source>
</evidence>
<proteinExistence type="inferred from homology"/>
<dbReference type="Pfam" id="PF04423">
    <property type="entry name" value="Rad50_zn_hook"/>
    <property type="match status" value="1"/>
</dbReference>
<evidence type="ECO:0000313" key="21">
    <source>
        <dbReference type="EnsemblMetazoa" id="SMAR011481-PA"/>
    </source>
</evidence>
<dbReference type="FunFam" id="3.40.50.300:FF:000947">
    <property type="entry name" value="DNA repair protein RAD50"/>
    <property type="match status" value="1"/>
</dbReference>